<organism evidence="1 2">
    <name type="scientific">Micromonospora rosaria</name>
    <dbReference type="NCBI Taxonomy" id="47874"/>
    <lineage>
        <taxon>Bacteria</taxon>
        <taxon>Bacillati</taxon>
        <taxon>Actinomycetota</taxon>
        <taxon>Actinomycetes</taxon>
        <taxon>Micromonosporales</taxon>
        <taxon>Micromonosporaceae</taxon>
        <taxon>Micromonospora</taxon>
    </lineage>
</organism>
<dbReference type="EMBL" id="LRQV01000096">
    <property type="protein sequence ID" value="KXK59793.1"/>
    <property type="molecule type" value="Genomic_DNA"/>
</dbReference>
<evidence type="ECO:0000313" key="2">
    <source>
        <dbReference type="Proteomes" id="UP000070620"/>
    </source>
</evidence>
<dbReference type="AlphaFoldDB" id="A0A136PMZ7"/>
<evidence type="ECO:0000313" key="1">
    <source>
        <dbReference type="EMBL" id="KXK59793.1"/>
    </source>
</evidence>
<sequence>MLMIDEATGPEQIRMALAVAIEAAGRQVDEIGGMAVVLDEAADRYEGLGMEATTVEDLRDAGRACGTAQTAVAGAADDLRAALADFNTHDGAVADAVAEAGSLASKELLMGDGFASAPIAATPTSFGGSVDSTPAVGAAGDVLGYADGDTCHGTDRVASVAGPATTLALLDFGDGDDRWDGGRYVAVATSPGTWNPVTSEERTDGSGLSYSYGPPHLDPVEAEVAAGHLDELADLAESGPRPPAATRWGRAAQRLEHVTAGDADMAEEPVMIGDDELPVTVRDLLALLRGKEPATGLSARRHVTTEAMAQAGGDPGALWMDLIEHDGATRIAVTGVEGEESPDSDYWDSYTARHTPEQARALAGRLRTFAREARLRAFGALRLGRGEDAPYLDWSVPTADGGRNLEFGDGHDTVDLDLNPTQLRELHDALTATLTADDLDEAFNAYTPWENDDRYIDWSVFEYETGFQLEIGDGTTAVTVNLTPGQLRAWRDRLATTLTDRS</sequence>
<reference evidence="1 2" key="1">
    <citation type="submission" date="2016-01" db="EMBL/GenBank/DDBJ databases">
        <title>Whole genome sequence and analysis of Micromonospora rosaria DSM 803, which can produce antibacterial substance rosamicin.</title>
        <authorList>
            <person name="Yang H."/>
            <person name="He X."/>
            <person name="Zhu D."/>
        </authorList>
    </citation>
    <scope>NUCLEOTIDE SEQUENCE [LARGE SCALE GENOMIC DNA]</scope>
    <source>
        <strain evidence="1 2">DSM 803</strain>
    </source>
</reference>
<keyword evidence="2" id="KW-1185">Reference proteome</keyword>
<dbReference type="Proteomes" id="UP000070620">
    <property type="component" value="Unassembled WGS sequence"/>
</dbReference>
<proteinExistence type="predicted"/>
<comment type="caution">
    <text evidence="1">The sequence shown here is derived from an EMBL/GenBank/DDBJ whole genome shotgun (WGS) entry which is preliminary data.</text>
</comment>
<accession>A0A136PMZ7</accession>
<name>A0A136PMZ7_9ACTN</name>
<gene>
    <name evidence="1" type="ORF">AWW66_22210</name>
</gene>
<protein>
    <submittedName>
        <fullName evidence="1">Uncharacterized protein</fullName>
    </submittedName>
</protein>